<evidence type="ECO:0000256" key="1">
    <source>
        <dbReference type="SAM" id="Phobius"/>
    </source>
</evidence>
<dbReference type="OrthoDB" id="10471729at2759"/>
<reference evidence="2" key="1">
    <citation type="submission" date="2020-09" db="EMBL/GenBank/DDBJ databases">
        <authorList>
            <person name="Kikuchi T."/>
        </authorList>
    </citation>
    <scope>NUCLEOTIDE SEQUENCE</scope>
    <source>
        <strain evidence="2">SH1</strain>
    </source>
</reference>
<dbReference type="Proteomes" id="UP000783686">
    <property type="component" value="Unassembled WGS sequence"/>
</dbReference>
<dbReference type="EMBL" id="CAJFDH010000002">
    <property type="protein sequence ID" value="CAD5211857.1"/>
    <property type="molecule type" value="Genomic_DNA"/>
</dbReference>
<gene>
    <name evidence="2" type="ORF">BOKJ2_LOCUS3911</name>
</gene>
<keyword evidence="1" id="KW-1133">Transmembrane helix</keyword>
<comment type="caution">
    <text evidence="2">The sequence shown here is derived from an EMBL/GenBank/DDBJ whole genome shotgun (WGS) entry which is preliminary data.</text>
</comment>
<organism evidence="2 3">
    <name type="scientific">Bursaphelenchus okinawaensis</name>
    <dbReference type="NCBI Taxonomy" id="465554"/>
    <lineage>
        <taxon>Eukaryota</taxon>
        <taxon>Metazoa</taxon>
        <taxon>Ecdysozoa</taxon>
        <taxon>Nematoda</taxon>
        <taxon>Chromadorea</taxon>
        <taxon>Rhabditida</taxon>
        <taxon>Tylenchina</taxon>
        <taxon>Tylenchomorpha</taxon>
        <taxon>Aphelenchoidea</taxon>
        <taxon>Aphelenchoididae</taxon>
        <taxon>Bursaphelenchus</taxon>
    </lineage>
</organism>
<dbReference type="EMBL" id="CAJFCW020000002">
    <property type="protein sequence ID" value="CAG9094560.1"/>
    <property type="molecule type" value="Genomic_DNA"/>
</dbReference>
<protein>
    <submittedName>
        <fullName evidence="2">Uncharacterized protein</fullName>
    </submittedName>
</protein>
<proteinExistence type="predicted"/>
<sequence>MESSRPRYFLKPRVGDSDSEGDVYNRPVVTPKKARLVKTRTKLTVPSIMVRHWALGLVVLAVVHLYGNLFLFNLLVVYPKDLVVLPQRFQSELWHYF</sequence>
<accession>A0A811K902</accession>
<feature type="transmembrane region" description="Helical" evidence="1">
    <location>
        <begin position="53"/>
        <end position="78"/>
    </location>
</feature>
<dbReference type="AlphaFoldDB" id="A0A811K902"/>
<keyword evidence="1" id="KW-0472">Membrane</keyword>
<evidence type="ECO:0000313" key="3">
    <source>
        <dbReference type="Proteomes" id="UP000614601"/>
    </source>
</evidence>
<keyword evidence="1" id="KW-0812">Transmembrane</keyword>
<dbReference type="Proteomes" id="UP000614601">
    <property type="component" value="Unassembled WGS sequence"/>
</dbReference>
<keyword evidence="3" id="KW-1185">Reference proteome</keyword>
<name>A0A811K902_9BILA</name>
<evidence type="ECO:0000313" key="2">
    <source>
        <dbReference type="EMBL" id="CAD5211857.1"/>
    </source>
</evidence>